<dbReference type="EMBL" id="PJQL01001101">
    <property type="protein sequence ID" value="RCH90577.1"/>
    <property type="molecule type" value="Genomic_DNA"/>
</dbReference>
<evidence type="ECO:0000256" key="5">
    <source>
        <dbReference type="ARBA" id="ARBA00022884"/>
    </source>
</evidence>
<dbReference type="InterPro" id="IPR001650">
    <property type="entry name" value="Helicase_C-like"/>
</dbReference>
<keyword evidence="12" id="KW-1185">Reference proteome</keyword>
<comment type="similarity">
    <text evidence="6">Belongs to the DEAD box helicase family.</text>
</comment>
<dbReference type="Pfam" id="PF00271">
    <property type="entry name" value="Helicase_C"/>
    <property type="match status" value="1"/>
</dbReference>
<dbReference type="PROSITE" id="PS51194">
    <property type="entry name" value="HELICASE_CTER"/>
    <property type="match status" value="1"/>
</dbReference>
<keyword evidence="2 6" id="KW-0378">Hydrolase</keyword>
<evidence type="ECO:0000256" key="8">
    <source>
        <dbReference type="SAM" id="MobiDB-lite"/>
    </source>
</evidence>
<dbReference type="SUPFAM" id="SSF52540">
    <property type="entry name" value="P-loop containing nucleoside triphosphate hydrolases"/>
    <property type="match status" value="1"/>
</dbReference>
<accession>A0A367JKX0</accession>
<proteinExistence type="inferred from homology"/>
<keyword evidence="5 7" id="KW-0694">RNA-binding</keyword>
<name>A0A367JKX0_RHIAZ</name>
<dbReference type="GO" id="GO:0016787">
    <property type="term" value="F:hydrolase activity"/>
    <property type="evidence" value="ECO:0007669"/>
    <property type="project" value="UniProtKB-KW"/>
</dbReference>
<dbReference type="PROSITE" id="PS51192">
    <property type="entry name" value="HELICASE_ATP_BIND_1"/>
    <property type="match status" value="1"/>
</dbReference>
<evidence type="ECO:0000256" key="7">
    <source>
        <dbReference type="RuleBase" id="RU365068"/>
    </source>
</evidence>
<dbReference type="CDD" id="cd18787">
    <property type="entry name" value="SF2_C_DEAD"/>
    <property type="match status" value="1"/>
</dbReference>
<dbReference type="GO" id="GO:0003723">
    <property type="term" value="F:RNA binding"/>
    <property type="evidence" value="ECO:0007669"/>
    <property type="project" value="UniProtKB-UniRule"/>
</dbReference>
<feature type="compositionally biased region" description="Basic and acidic residues" evidence="8">
    <location>
        <begin position="7"/>
        <end position="22"/>
    </location>
</feature>
<evidence type="ECO:0000256" key="1">
    <source>
        <dbReference type="ARBA" id="ARBA00022741"/>
    </source>
</evidence>
<dbReference type="Pfam" id="PF00270">
    <property type="entry name" value="DEAD"/>
    <property type="match status" value="1"/>
</dbReference>
<dbReference type="InterPro" id="IPR027417">
    <property type="entry name" value="P-loop_NTPase"/>
</dbReference>
<dbReference type="PROSITE" id="PS00039">
    <property type="entry name" value="DEAD_ATP_HELICASE"/>
    <property type="match status" value="1"/>
</dbReference>
<organism evidence="11 12">
    <name type="scientific">Rhizopus azygosporus</name>
    <name type="common">Rhizopus microsporus var. azygosporus</name>
    <dbReference type="NCBI Taxonomy" id="86630"/>
    <lineage>
        <taxon>Eukaryota</taxon>
        <taxon>Fungi</taxon>
        <taxon>Fungi incertae sedis</taxon>
        <taxon>Mucoromycota</taxon>
        <taxon>Mucoromycotina</taxon>
        <taxon>Mucoromycetes</taxon>
        <taxon>Mucorales</taxon>
        <taxon>Mucorineae</taxon>
        <taxon>Rhizopodaceae</taxon>
        <taxon>Rhizopus</taxon>
    </lineage>
</organism>
<evidence type="ECO:0000259" key="10">
    <source>
        <dbReference type="PROSITE" id="PS51194"/>
    </source>
</evidence>
<dbReference type="AlphaFoldDB" id="A0A367JKX0"/>
<dbReference type="EC" id="3.6.4.13" evidence="7"/>
<dbReference type="InterPro" id="IPR011545">
    <property type="entry name" value="DEAD/DEAH_box_helicase_dom"/>
</dbReference>
<dbReference type="SMART" id="SM00490">
    <property type="entry name" value="HELICc"/>
    <property type="match status" value="1"/>
</dbReference>
<dbReference type="OrthoDB" id="3370at2759"/>
<dbReference type="InterPro" id="IPR014001">
    <property type="entry name" value="Helicase_ATP-bd"/>
</dbReference>
<feature type="domain" description="Helicase C-terminal" evidence="10">
    <location>
        <begin position="355"/>
        <end position="525"/>
    </location>
</feature>
<evidence type="ECO:0000313" key="11">
    <source>
        <dbReference type="EMBL" id="RCH90577.1"/>
    </source>
</evidence>
<feature type="domain" description="Helicase ATP-binding" evidence="9">
    <location>
        <begin position="107"/>
        <end position="336"/>
    </location>
</feature>
<dbReference type="GO" id="GO:0005524">
    <property type="term" value="F:ATP binding"/>
    <property type="evidence" value="ECO:0007669"/>
    <property type="project" value="UniProtKB-UniRule"/>
</dbReference>
<evidence type="ECO:0000259" key="9">
    <source>
        <dbReference type="PROSITE" id="PS51192"/>
    </source>
</evidence>
<comment type="domain">
    <text evidence="7">The Q motif is unique to and characteristic of the DEAD box family of RNA helicases and controls ATP binding and hydrolysis.</text>
</comment>
<dbReference type="PANTHER" id="PTHR24031">
    <property type="entry name" value="RNA HELICASE"/>
    <property type="match status" value="1"/>
</dbReference>
<gene>
    <name evidence="11" type="primary">DBP6_1</name>
    <name evidence="11" type="ORF">CU097_008706</name>
</gene>
<dbReference type="InterPro" id="IPR000629">
    <property type="entry name" value="RNA-helicase_DEAD-box_CS"/>
</dbReference>
<comment type="catalytic activity">
    <reaction evidence="7">
        <text>ATP + H2O = ADP + phosphate + H(+)</text>
        <dbReference type="Rhea" id="RHEA:13065"/>
        <dbReference type="ChEBI" id="CHEBI:15377"/>
        <dbReference type="ChEBI" id="CHEBI:15378"/>
        <dbReference type="ChEBI" id="CHEBI:30616"/>
        <dbReference type="ChEBI" id="CHEBI:43474"/>
        <dbReference type="ChEBI" id="CHEBI:456216"/>
        <dbReference type="EC" id="3.6.4.13"/>
    </reaction>
</comment>
<evidence type="ECO:0000256" key="3">
    <source>
        <dbReference type="ARBA" id="ARBA00022806"/>
    </source>
</evidence>
<evidence type="ECO:0000313" key="12">
    <source>
        <dbReference type="Proteomes" id="UP000252139"/>
    </source>
</evidence>
<dbReference type="STRING" id="86630.A0A367JKX0"/>
<sequence>MEIDSEEQPRNAKRSEEEKEASAIEAFPDVSRKKAKHNKEEANLLRNMGIPDWLLHPTTISPKERCDLDQVGLSERLTQRCKEIGLSSFFAVQKAVIPIFLRNQTLYDTIKAPGDICVSAPTGSGKTLAYVLPIVDILSKRVVKRLRAVIVLPTRDLVIQVKETLDAFVKGTDLVVAAVSGQQSFAHEQHVLVGSEDESYSGGKSKVDILVATPGRLIDHLNTTPNFTLQHVRFLVVDEADRLLNQSFNDWLNRILQATKPDGSQQVPPLDFKTDKDGMVLSDAIAPTFLESFHSFPKTELDHPKVPSIQKLLFSATLTKNPAKIAGLHLIDPEYISVQHDDEEATANEYVTPEGLKEYMAIVPTEKKPLLVIYLLHCLGIKSGLCFTKSIESTERLKTLIDAYEALQPEEKRVRVKEYSSELRPAERRTVLRQFKEGEIDMLICSDLIGRGIDIDSVQYVISYDVPVYMDKYIHRVGRTARAGRHGVAYTLVEKQQARYFKDMLRQAGHLNQVELLNIEKEKLEELTPDYENAISSVTDD</sequence>
<evidence type="ECO:0000256" key="4">
    <source>
        <dbReference type="ARBA" id="ARBA00022840"/>
    </source>
</evidence>
<keyword evidence="3 6" id="KW-0347">Helicase</keyword>
<feature type="region of interest" description="Disordered" evidence="8">
    <location>
        <begin position="1"/>
        <end position="35"/>
    </location>
</feature>
<comment type="caution">
    <text evidence="11">The sequence shown here is derived from an EMBL/GenBank/DDBJ whole genome shotgun (WGS) entry which is preliminary data.</text>
</comment>
<dbReference type="Proteomes" id="UP000252139">
    <property type="component" value="Unassembled WGS sequence"/>
</dbReference>
<dbReference type="Gene3D" id="3.40.50.300">
    <property type="entry name" value="P-loop containing nucleotide triphosphate hydrolases"/>
    <property type="match status" value="2"/>
</dbReference>
<protein>
    <recommendedName>
        <fullName evidence="7">ATP-dependent RNA helicase</fullName>
        <ecNumber evidence="7">3.6.4.13</ecNumber>
    </recommendedName>
</protein>
<reference evidence="11 12" key="1">
    <citation type="journal article" date="2018" name="G3 (Bethesda)">
        <title>Phylogenetic and Phylogenomic Definition of Rhizopus Species.</title>
        <authorList>
            <person name="Gryganskyi A.P."/>
            <person name="Golan J."/>
            <person name="Dolatabadi S."/>
            <person name="Mondo S."/>
            <person name="Robb S."/>
            <person name="Idnurm A."/>
            <person name="Muszewska A."/>
            <person name="Steczkiewicz K."/>
            <person name="Masonjones S."/>
            <person name="Liao H.L."/>
            <person name="Gajdeczka M.T."/>
            <person name="Anike F."/>
            <person name="Vuek A."/>
            <person name="Anishchenko I.M."/>
            <person name="Voigt K."/>
            <person name="de Hoog G.S."/>
            <person name="Smith M.E."/>
            <person name="Heitman J."/>
            <person name="Vilgalys R."/>
            <person name="Stajich J.E."/>
        </authorList>
    </citation>
    <scope>NUCLEOTIDE SEQUENCE [LARGE SCALE GENOMIC DNA]</scope>
    <source>
        <strain evidence="11 12">CBS 357.93</strain>
    </source>
</reference>
<comment type="function">
    <text evidence="7">RNA helicase.</text>
</comment>
<dbReference type="SMART" id="SM00487">
    <property type="entry name" value="DEXDc"/>
    <property type="match status" value="1"/>
</dbReference>
<evidence type="ECO:0000256" key="2">
    <source>
        <dbReference type="ARBA" id="ARBA00022801"/>
    </source>
</evidence>
<dbReference type="GO" id="GO:0003724">
    <property type="term" value="F:RNA helicase activity"/>
    <property type="evidence" value="ECO:0007669"/>
    <property type="project" value="UniProtKB-EC"/>
</dbReference>
<keyword evidence="4 6" id="KW-0067">ATP-binding</keyword>
<dbReference type="CDD" id="cd17956">
    <property type="entry name" value="DEADc_DDX51"/>
    <property type="match status" value="1"/>
</dbReference>
<keyword evidence="1 6" id="KW-0547">Nucleotide-binding</keyword>
<evidence type="ECO:0000256" key="6">
    <source>
        <dbReference type="RuleBase" id="RU000492"/>
    </source>
</evidence>